<dbReference type="InterPro" id="IPR013762">
    <property type="entry name" value="Integrase-like_cat_sf"/>
</dbReference>
<keyword evidence="3" id="KW-0175">Coiled coil</keyword>
<evidence type="ECO:0000256" key="3">
    <source>
        <dbReference type="SAM" id="Coils"/>
    </source>
</evidence>
<name>A0ABT7NJH1_9SPHI</name>
<keyword evidence="6" id="KW-1185">Reference proteome</keyword>
<comment type="caution">
    <text evidence="5">The sequence shown here is derived from an EMBL/GenBank/DDBJ whole genome shotgun (WGS) entry which is preliminary data.</text>
</comment>
<dbReference type="EMBL" id="JACAGK010000007">
    <property type="protein sequence ID" value="MDM1047349.1"/>
    <property type="molecule type" value="Genomic_DNA"/>
</dbReference>
<organism evidence="5 6">
    <name type="scientific">Sphingobacterium hotanense</name>
    <dbReference type="NCBI Taxonomy" id="649196"/>
    <lineage>
        <taxon>Bacteria</taxon>
        <taxon>Pseudomonadati</taxon>
        <taxon>Bacteroidota</taxon>
        <taxon>Sphingobacteriia</taxon>
        <taxon>Sphingobacteriales</taxon>
        <taxon>Sphingobacteriaceae</taxon>
        <taxon>Sphingobacterium</taxon>
    </lineage>
</organism>
<keyword evidence="1" id="KW-0238">DNA-binding</keyword>
<dbReference type="InterPro" id="IPR010998">
    <property type="entry name" value="Integrase_recombinase_N"/>
</dbReference>
<gene>
    <name evidence="5" type="ORF">HX018_03720</name>
</gene>
<evidence type="ECO:0000313" key="5">
    <source>
        <dbReference type="EMBL" id="MDM1047349.1"/>
    </source>
</evidence>
<evidence type="ECO:0000313" key="6">
    <source>
        <dbReference type="Proteomes" id="UP001170954"/>
    </source>
</evidence>
<reference evidence="5" key="1">
    <citation type="submission" date="2020-06" db="EMBL/GenBank/DDBJ databases">
        <authorList>
            <person name="Dong N."/>
        </authorList>
    </citation>
    <scope>NUCLEOTIDE SEQUENCE</scope>
    <source>
        <strain evidence="5">R1692</strain>
    </source>
</reference>
<dbReference type="InterPro" id="IPR011010">
    <property type="entry name" value="DNA_brk_join_enz"/>
</dbReference>
<evidence type="ECO:0000256" key="2">
    <source>
        <dbReference type="ARBA" id="ARBA00023172"/>
    </source>
</evidence>
<dbReference type="Gene3D" id="1.10.443.10">
    <property type="entry name" value="Intergrase catalytic core"/>
    <property type="match status" value="1"/>
</dbReference>
<evidence type="ECO:0000259" key="4">
    <source>
        <dbReference type="Pfam" id="PF13102"/>
    </source>
</evidence>
<feature type="coiled-coil region" evidence="3">
    <location>
        <begin position="62"/>
        <end position="89"/>
    </location>
</feature>
<sequence length="438" mass="51400">MATVSAKVYEHHKKADGTYNVKIRVYHKEEKKFIDTPHFLSLKQLTKVKGKKEFSIKDSFVLEIVDKKLKDYRKTISELEEKLDFFTADSLRDYLKNKDEEIDFIKFCANYIKQEKDDGRDGSAANHRSVRNHLIDFFNRETVSINEIHFNMLVQFERYLKSERTITRINQLGKPVTTVSKPVSDTSLYNYMRDLRTLFNEALNHYNNEDLGIILIKHYPFKKYKVGSAPLTENRNNNLEEVIRIRDCKVLPKTRAELARDLYMLSFYLCGMNAVDLFKISTDDIRNGRVDYNRSKTKGKRKDRAFISIKIIDEAKPLLEKYIGKLSQRYSSRTTFNSALKHGMKKLRELSGVEGVTLYRARHTFANTARNDCRMSKDDVALALNHVENGNRVTDIYIAKDWRIIDDVQNKVMQFFRKSEPKILEMIRKKEISRQKAA</sequence>
<dbReference type="Pfam" id="PF13102">
    <property type="entry name" value="Phage_int_SAM_5"/>
    <property type="match status" value="1"/>
</dbReference>
<feature type="domain" description="Phage integrase SAM-like" evidence="4">
    <location>
        <begin position="103"/>
        <end position="220"/>
    </location>
</feature>
<evidence type="ECO:0000256" key="1">
    <source>
        <dbReference type="ARBA" id="ARBA00023125"/>
    </source>
</evidence>
<keyword evidence="2" id="KW-0233">DNA recombination</keyword>
<dbReference type="SUPFAM" id="SSF56349">
    <property type="entry name" value="DNA breaking-rejoining enzymes"/>
    <property type="match status" value="1"/>
</dbReference>
<proteinExistence type="predicted"/>
<dbReference type="Proteomes" id="UP001170954">
    <property type="component" value="Unassembled WGS sequence"/>
</dbReference>
<protein>
    <submittedName>
        <fullName evidence="5">Site-specific integrase</fullName>
    </submittedName>
</protein>
<dbReference type="InterPro" id="IPR025269">
    <property type="entry name" value="SAM-like_dom"/>
</dbReference>
<dbReference type="Gene3D" id="1.10.150.130">
    <property type="match status" value="1"/>
</dbReference>
<accession>A0ABT7NJH1</accession>
<reference evidence="5" key="2">
    <citation type="journal article" date="2022" name="Sci. Total Environ.">
        <title>Prevalence, transmission, and molecular epidemiology of tet(X)-positive bacteria among humans, animals, and environmental niches in China: An epidemiological, and genomic-based study.</title>
        <authorList>
            <person name="Dong N."/>
            <person name="Zeng Y."/>
            <person name="Cai C."/>
            <person name="Sun C."/>
            <person name="Lu J."/>
            <person name="Liu C."/>
            <person name="Zhou H."/>
            <person name="Sun Q."/>
            <person name="Shu L."/>
            <person name="Wang H."/>
            <person name="Wang Y."/>
            <person name="Wang S."/>
            <person name="Wu C."/>
            <person name="Chan E.W."/>
            <person name="Chen G."/>
            <person name="Shen Z."/>
            <person name="Chen S."/>
            <person name="Zhang R."/>
        </authorList>
    </citation>
    <scope>NUCLEOTIDE SEQUENCE</scope>
    <source>
        <strain evidence="5">R1692</strain>
    </source>
</reference>
<dbReference type="RefSeq" id="WP_254526797.1">
    <property type="nucleotide sequence ID" value="NZ_JACAGK010000007.1"/>
</dbReference>